<dbReference type="RefSeq" id="WP_378796529.1">
    <property type="nucleotide sequence ID" value="NZ_JBHUER010000001.1"/>
</dbReference>
<gene>
    <name evidence="3" type="ORF">ACFSCV_02115</name>
</gene>
<accession>A0ABW4K111</accession>
<evidence type="ECO:0000313" key="4">
    <source>
        <dbReference type="Proteomes" id="UP001597308"/>
    </source>
</evidence>
<dbReference type="CDD" id="cd03801">
    <property type="entry name" value="GT4_PimA-like"/>
    <property type="match status" value="1"/>
</dbReference>
<protein>
    <submittedName>
        <fullName evidence="3">Glycosyltransferase family 4 protein</fullName>
        <ecNumber evidence="3">2.4.-.-</ecNumber>
    </submittedName>
</protein>
<name>A0ABW4K111_9HYPH</name>
<proteinExistence type="predicted"/>
<reference evidence="4" key="1">
    <citation type="journal article" date="2019" name="Int. J. Syst. Evol. Microbiol.">
        <title>The Global Catalogue of Microorganisms (GCM) 10K type strain sequencing project: providing services to taxonomists for standard genome sequencing and annotation.</title>
        <authorList>
            <consortium name="The Broad Institute Genomics Platform"/>
            <consortium name="The Broad Institute Genome Sequencing Center for Infectious Disease"/>
            <person name="Wu L."/>
            <person name="Ma J."/>
        </authorList>
    </citation>
    <scope>NUCLEOTIDE SEQUENCE [LARGE SCALE GENOMIC DNA]</scope>
    <source>
        <strain evidence="4">KCTC 23707</strain>
    </source>
</reference>
<dbReference type="InterPro" id="IPR001296">
    <property type="entry name" value="Glyco_trans_1"/>
</dbReference>
<evidence type="ECO:0000259" key="1">
    <source>
        <dbReference type="Pfam" id="PF00534"/>
    </source>
</evidence>
<organism evidence="3 4">
    <name type="scientific">Methylopila henanensis</name>
    <dbReference type="NCBI Taxonomy" id="873516"/>
    <lineage>
        <taxon>Bacteria</taxon>
        <taxon>Pseudomonadati</taxon>
        <taxon>Pseudomonadota</taxon>
        <taxon>Alphaproteobacteria</taxon>
        <taxon>Hyphomicrobiales</taxon>
        <taxon>Methylopilaceae</taxon>
        <taxon>Methylopila</taxon>
    </lineage>
</organism>
<dbReference type="Gene3D" id="3.40.50.2000">
    <property type="entry name" value="Glycogen Phosphorylase B"/>
    <property type="match status" value="2"/>
</dbReference>
<dbReference type="SUPFAM" id="SSF53756">
    <property type="entry name" value="UDP-Glycosyltransferase/glycogen phosphorylase"/>
    <property type="match status" value="1"/>
</dbReference>
<evidence type="ECO:0000313" key="3">
    <source>
        <dbReference type="EMBL" id="MFD1701789.1"/>
    </source>
</evidence>
<comment type="caution">
    <text evidence="3">The sequence shown here is derived from an EMBL/GenBank/DDBJ whole genome shotgun (WGS) entry which is preliminary data.</text>
</comment>
<dbReference type="PANTHER" id="PTHR12526">
    <property type="entry name" value="GLYCOSYLTRANSFERASE"/>
    <property type="match status" value="1"/>
</dbReference>
<dbReference type="GO" id="GO:0016757">
    <property type="term" value="F:glycosyltransferase activity"/>
    <property type="evidence" value="ECO:0007669"/>
    <property type="project" value="UniProtKB-KW"/>
</dbReference>
<sequence length="411" mass="43414">MPSAHRSLLTQPGLYAEAATPRPKGKVTPMTSAPLRIVHIVRSPFGGIGRHIFDLAAAQAEAGHEVGFVCDSLTLTPFESARIEAVKPHLALGAMTLPIARQIALSDIRALRAVHALLGPIAPDVIHTHGAKGGAFGRLVGAWSGRSRPIAKIYAPHGGSLHYDPVSLEGRFYFGLERALERATDALVHVSEFERLAYVDKIGAPRCPAAVIRNGLAPHEFEPVDPAPDATDILYLGMLRDLKGVDVLLDALTTLNAGDRRVTATIVGDGPDETRYRAIVAERGLGDAVRFRPSTPAREAFTLGRLIVVPSRAESLPYVVLEAIAAGLPIIATDVGGIPEIFGPHADALIPAGAPEALAAAIGDRLADEAAARSRAAALKRHISGEFSRQAMAAGVETVYRKAIEAAARKA</sequence>
<dbReference type="EMBL" id="JBHUER010000001">
    <property type="protein sequence ID" value="MFD1701789.1"/>
    <property type="molecule type" value="Genomic_DNA"/>
</dbReference>
<dbReference type="Pfam" id="PF00534">
    <property type="entry name" value="Glycos_transf_1"/>
    <property type="match status" value="1"/>
</dbReference>
<keyword evidence="4" id="KW-1185">Reference proteome</keyword>
<dbReference type="Proteomes" id="UP001597308">
    <property type="component" value="Unassembled WGS sequence"/>
</dbReference>
<evidence type="ECO:0000259" key="2">
    <source>
        <dbReference type="Pfam" id="PF13439"/>
    </source>
</evidence>
<feature type="domain" description="Glycosyltransferase subfamily 4-like N-terminal" evidence="2">
    <location>
        <begin position="45"/>
        <end position="216"/>
    </location>
</feature>
<dbReference type="PANTHER" id="PTHR12526:SF636">
    <property type="entry name" value="BLL3647 PROTEIN"/>
    <property type="match status" value="1"/>
</dbReference>
<feature type="domain" description="Glycosyl transferase family 1" evidence="1">
    <location>
        <begin position="228"/>
        <end position="373"/>
    </location>
</feature>
<dbReference type="InterPro" id="IPR028098">
    <property type="entry name" value="Glyco_trans_4-like_N"/>
</dbReference>
<keyword evidence="3" id="KW-0328">Glycosyltransferase</keyword>
<dbReference type="Pfam" id="PF13439">
    <property type="entry name" value="Glyco_transf_4"/>
    <property type="match status" value="1"/>
</dbReference>
<keyword evidence="3" id="KW-0808">Transferase</keyword>
<dbReference type="EC" id="2.4.-.-" evidence="3"/>